<evidence type="ECO:0000313" key="3">
    <source>
        <dbReference type="Proteomes" id="UP000305041"/>
    </source>
</evidence>
<accession>A0ABY2V0D4</accession>
<keyword evidence="1" id="KW-0472">Membrane</keyword>
<name>A0ABY2V0D4_9RHOB</name>
<proteinExistence type="predicted"/>
<keyword evidence="1" id="KW-0812">Transmembrane</keyword>
<feature type="transmembrane region" description="Helical" evidence="1">
    <location>
        <begin position="29"/>
        <end position="50"/>
    </location>
</feature>
<organism evidence="2 3">
    <name type="scientific">Parasedimentitalea maritima</name>
    <dbReference type="NCBI Taxonomy" id="2578117"/>
    <lineage>
        <taxon>Bacteria</taxon>
        <taxon>Pseudomonadati</taxon>
        <taxon>Pseudomonadota</taxon>
        <taxon>Alphaproteobacteria</taxon>
        <taxon>Rhodobacterales</taxon>
        <taxon>Paracoccaceae</taxon>
        <taxon>Parasedimentitalea</taxon>
    </lineage>
</organism>
<protein>
    <submittedName>
        <fullName evidence="2">Uncharacterized protein</fullName>
    </submittedName>
</protein>
<reference evidence="2 3" key="1">
    <citation type="submission" date="2019-05" db="EMBL/GenBank/DDBJ databases">
        <title>Draft genome sequence of Pelagicola sp. DSW4-44.</title>
        <authorList>
            <person name="Oh J."/>
        </authorList>
    </citation>
    <scope>NUCLEOTIDE SEQUENCE [LARGE SCALE GENOMIC DNA]</scope>
    <source>
        <strain evidence="2 3">DSW4-44</strain>
    </source>
</reference>
<feature type="transmembrane region" description="Helical" evidence="1">
    <location>
        <begin position="62"/>
        <end position="85"/>
    </location>
</feature>
<dbReference type="RefSeq" id="WP_138161387.1">
    <property type="nucleotide sequence ID" value="NZ_VAUA01000001.1"/>
</dbReference>
<dbReference type="Proteomes" id="UP000305041">
    <property type="component" value="Unassembled WGS sequence"/>
</dbReference>
<gene>
    <name evidence="2" type="ORF">FEE96_02385</name>
</gene>
<evidence type="ECO:0000256" key="1">
    <source>
        <dbReference type="SAM" id="Phobius"/>
    </source>
</evidence>
<comment type="caution">
    <text evidence="2">The sequence shown here is derived from an EMBL/GenBank/DDBJ whole genome shotgun (WGS) entry which is preliminary data.</text>
</comment>
<sequence>MTGPHSDQDAHHGPNSGLYDQPRRQTFTIVEIVAAALSVVWLLVAGGLWLTVSGETSDFTALYRLVAAFAVSMPIVMVWVAAIAIRSSKVMRDESQRLHAAIDGLRSAYVAQQQQSSVVGEPSVNKKLDEIAEVTRKTETTLATFHSSRSKTPRAAIPSQPVEEPAEDQGLLALGTSAEDIAATLPMTEFIRALNFPETAEDEDGFAALRQALQDRKTAQVIQAAQDVLTLLSQDGIYMDDLRPDMARPEIWRHFAQGARGRPVAALGGVRDRTSLALTSARMKQDPIFRDAAHHFLRRFDQMFSEFETEASDIEISALSETRTARAFMLLGRVAGTFD</sequence>
<evidence type="ECO:0000313" key="2">
    <source>
        <dbReference type="EMBL" id="TLP69155.1"/>
    </source>
</evidence>
<dbReference type="EMBL" id="VAUA01000001">
    <property type="protein sequence ID" value="TLP69155.1"/>
    <property type="molecule type" value="Genomic_DNA"/>
</dbReference>
<keyword evidence="3" id="KW-1185">Reference proteome</keyword>
<keyword evidence="1" id="KW-1133">Transmembrane helix</keyword>